<dbReference type="FunFam" id="3.40.309.10:FF:000009">
    <property type="entry name" value="Aldehyde dehydrogenase A"/>
    <property type="match status" value="1"/>
</dbReference>
<evidence type="ECO:0000259" key="5">
    <source>
        <dbReference type="Pfam" id="PF00171"/>
    </source>
</evidence>
<dbReference type="AlphaFoldDB" id="A0A1X9MGN7"/>
<keyword evidence="2 4" id="KW-0560">Oxidoreductase</keyword>
<dbReference type="STRING" id="199441.BkAM31D_23495"/>
<feature type="active site" evidence="3">
    <location>
        <position position="243"/>
    </location>
</feature>
<evidence type="ECO:0000256" key="2">
    <source>
        <dbReference type="ARBA" id="ARBA00023002"/>
    </source>
</evidence>
<dbReference type="Gene3D" id="3.40.605.10">
    <property type="entry name" value="Aldehyde Dehydrogenase, Chain A, domain 1"/>
    <property type="match status" value="1"/>
</dbReference>
<dbReference type="Pfam" id="PF00171">
    <property type="entry name" value="Aldedh"/>
    <property type="match status" value="1"/>
</dbReference>
<feature type="domain" description="Aldehyde dehydrogenase" evidence="5">
    <location>
        <begin position="22"/>
        <end position="470"/>
    </location>
</feature>
<gene>
    <name evidence="6" type="primary">geoB</name>
    <name evidence="6" type="ORF">BkAM31D_23495</name>
</gene>
<dbReference type="Gene3D" id="3.40.309.10">
    <property type="entry name" value="Aldehyde Dehydrogenase, Chain A, domain 2"/>
    <property type="match status" value="1"/>
</dbReference>
<accession>A0A1X9MGN7</accession>
<dbReference type="RefSeq" id="WP_066158771.1">
    <property type="nucleotide sequence ID" value="NZ_CP020814.1"/>
</dbReference>
<protein>
    <submittedName>
        <fullName evidence="6">Geranial dehydrogenase</fullName>
        <ecNumber evidence="6">1.2.1.86</ecNumber>
    </submittedName>
</protein>
<reference evidence="6 7" key="1">
    <citation type="submission" date="2017-04" db="EMBL/GenBank/DDBJ databases">
        <title>Bacillus krulwichiae AM31D Genome sequencing and assembly.</title>
        <authorList>
            <person name="Krulwich T.A."/>
            <person name="Anastor L."/>
            <person name="Ehrlich R."/>
            <person name="Ehrlich G.D."/>
            <person name="Janto B."/>
        </authorList>
    </citation>
    <scope>NUCLEOTIDE SEQUENCE [LARGE SCALE GENOMIC DNA]</scope>
    <source>
        <strain evidence="6 7">AM31D</strain>
    </source>
</reference>
<dbReference type="GO" id="GO:0034832">
    <property type="term" value="F:geranial dehydrogenase activity"/>
    <property type="evidence" value="ECO:0007669"/>
    <property type="project" value="UniProtKB-EC"/>
</dbReference>
<dbReference type="InterPro" id="IPR016162">
    <property type="entry name" value="Ald_DH_N"/>
</dbReference>
<dbReference type="InterPro" id="IPR016163">
    <property type="entry name" value="Ald_DH_C"/>
</dbReference>
<dbReference type="PANTHER" id="PTHR11699">
    <property type="entry name" value="ALDEHYDE DEHYDROGENASE-RELATED"/>
    <property type="match status" value="1"/>
</dbReference>
<dbReference type="KEGG" id="bkw:BkAM31D_23495"/>
<evidence type="ECO:0000256" key="4">
    <source>
        <dbReference type="RuleBase" id="RU003345"/>
    </source>
</evidence>
<comment type="similarity">
    <text evidence="1 4">Belongs to the aldehyde dehydrogenase family.</text>
</comment>
<dbReference type="Proteomes" id="UP000193006">
    <property type="component" value="Chromosome"/>
</dbReference>
<sequence>MKVNMLIESQEVATTDYDGIQNPGKLNQLVGYVAKGTANHVDLAVKAAHRAFLKWREISLEERISLLLTSTEKIEEKMEEIATITAEENGMLLNRTKDEIHLGLADVRLLADLANSAFEVDYHEDDTGWVRVEKKPMGVVGCIVPWNAPLILTMQKITPIILAGNTVVVKPSPTASMGVTLLLKTMATVFPAGVINVVLGDGEVGSALTSHPHVRKISFTGGGPTATMIMKSASETLKGIHFELGGNDPAIVLEDADLHEVAPKIVEAAFRRSGQFCFAIKRVYVPRAMYEQFYELVCNLTDNYQIGYQLDEKTTMGPVNNEQQYRKITELIESLESSGANLVKLGKKLEPENWENGYYIQPVVVRDIAPDAEVVTCEQFGPVLPLVPYETEAEVIQMANATEFGLGSSVWSSNSKHAAEVASKIEAGMTFINGHGQTPLGSKYMPFGGIKQSGIGREKTIRVFDEFIEYHGINCHGGLQG</sequence>
<dbReference type="InterPro" id="IPR015590">
    <property type="entry name" value="Aldehyde_DH_dom"/>
</dbReference>
<dbReference type="InterPro" id="IPR016161">
    <property type="entry name" value="Ald_DH/histidinol_DH"/>
</dbReference>
<evidence type="ECO:0000256" key="1">
    <source>
        <dbReference type="ARBA" id="ARBA00009986"/>
    </source>
</evidence>
<evidence type="ECO:0000313" key="7">
    <source>
        <dbReference type="Proteomes" id="UP000193006"/>
    </source>
</evidence>
<dbReference type="SUPFAM" id="SSF53720">
    <property type="entry name" value="ALDH-like"/>
    <property type="match status" value="1"/>
</dbReference>
<evidence type="ECO:0000256" key="3">
    <source>
        <dbReference type="PROSITE-ProRule" id="PRU10007"/>
    </source>
</evidence>
<organism evidence="6 7">
    <name type="scientific">Halalkalibacter krulwichiae</name>
    <dbReference type="NCBI Taxonomy" id="199441"/>
    <lineage>
        <taxon>Bacteria</taxon>
        <taxon>Bacillati</taxon>
        <taxon>Bacillota</taxon>
        <taxon>Bacilli</taxon>
        <taxon>Bacillales</taxon>
        <taxon>Bacillaceae</taxon>
        <taxon>Halalkalibacter</taxon>
    </lineage>
</organism>
<keyword evidence="7" id="KW-1185">Reference proteome</keyword>
<dbReference type="EMBL" id="CP020814">
    <property type="protein sequence ID" value="ARK32596.1"/>
    <property type="molecule type" value="Genomic_DNA"/>
</dbReference>
<dbReference type="PROSITE" id="PS00687">
    <property type="entry name" value="ALDEHYDE_DEHYDR_GLU"/>
    <property type="match status" value="1"/>
</dbReference>
<proteinExistence type="inferred from homology"/>
<evidence type="ECO:0000313" key="6">
    <source>
        <dbReference type="EMBL" id="ARK32596.1"/>
    </source>
</evidence>
<name>A0A1X9MGN7_9BACI</name>
<dbReference type="InterPro" id="IPR029510">
    <property type="entry name" value="Ald_DH_CS_GLU"/>
</dbReference>
<dbReference type="EC" id="1.2.1.86" evidence="6"/>